<evidence type="ECO:0000313" key="2">
    <source>
        <dbReference type="Proteomes" id="UP000260758"/>
    </source>
</evidence>
<name>A0A3E4YLD9_9FIRM</name>
<dbReference type="Proteomes" id="UP000260758">
    <property type="component" value="Unassembled WGS sequence"/>
</dbReference>
<dbReference type="AlphaFoldDB" id="A0A3E4YLD9"/>
<dbReference type="RefSeq" id="WP_117718314.1">
    <property type="nucleotide sequence ID" value="NZ_QSTP01000001.1"/>
</dbReference>
<dbReference type="EMBL" id="QSTP01000001">
    <property type="protein sequence ID" value="RGM75558.1"/>
    <property type="molecule type" value="Genomic_DNA"/>
</dbReference>
<proteinExistence type="predicted"/>
<evidence type="ECO:0000313" key="1">
    <source>
        <dbReference type="EMBL" id="RGM75558.1"/>
    </source>
</evidence>
<reference evidence="1 2" key="1">
    <citation type="submission" date="2018-08" db="EMBL/GenBank/DDBJ databases">
        <title>A genome reference for cultivated species of the human gut microbiota.</title>
        <authorList>
            <person name="Zou Y."/>
            <person name="Xue W."/>
            <person name="Luo G."/>
        </authorList>
    </citation>
    <scope>NUCLEOTIDE SEQUENCE [LARGE SCALE GENOMIC DNA]</scope>
    <source>
        <strain evidence="1 2">OM07-13</strain>
    </source>
</reference>
<gene>
    <name evidence="1" type="ORF">DXB99_03250</name>
</gene>
<protein>
    <submittedName>
        <fullName evidence="1">Uncharacterized protein</fullName>
    </submittedName>
</protein>
<sequence length="314" mass="37110">MEEKRYMNYSLATYHTKDGKEYNYISYLYHEVNDRGDEKRDTFTNMEYFIIDVKSDIFNNIMESTGGFVANMTTRLFEKENLDVSYLMLVAIPQPNNNFVFKFAYFDNEFNLLKTYIDNNYNDYRYFKNKFKYCTIKKLGSVFDLISNEKFHNITKDISYNTSCDFDLIVDGQPIDENVILYFNDVDLLLTPYKKENLARNNIEIDHFEFKIAYNGIEFVYLKGIAIDTNGDTIKDFQTDAHYSKKGIATIEQYKKLKIKELSDYFGYQYDGPISIDDFSISMSLDFAKNNSDKFSYSPELLKIKTNELDELEK</sequence>
<comment type="caution">
    <text evidence="1">The sequence shown here is derived from an EMBL/GenBank/DDBJ whole genome shotgun (WGS) entry which is preliminary data.</text>
</comment>
<organism evidence="1 2">
    <name type="scientific">Agathobacter rectalis</name>
    <dbReference type="NCBI Taxonomy" id="39491"/>
    <lineage>
        <taxon>Bacteria</taxon>
        <taxon>Bacillati</taxon>
        <taxon>Bacillota</taxon>
        <taxon>Clostridia</taxon>
        <taxon>Lachnospirales</taxon>
        <taxon>Lachnospiraceae</taxon>
        <taxon>Agathobacter</taxon>
    </lineage>
</organism>
<accession>A0A3E4YLD9</accession>